<sequence length="205" mass="23669">MSSNDNPPTLDLSDIMHHMSPSPVPFDEQPLPSTNSNEQTPKHNRDASPEPISRADVQTIRRRLEEMGLIATRQRTAAEAAESSSRRLISSGNASSREKELVDMILHLTDIVPVDPAQLEQQATTISRLTAQRDFLVAQAEEERQWWQSEREGWDRMAEALLSQRNRPPKSEDSERQRLAYEMENRTLREKLQDTQRRCLLWRQS</sequence>
<evidence type="ECO:0000256" key="2">
    <source>
        <dbReference type="SAM" id="MobiDB-lite"/>
    </source>
</evidence>
<accession>A0A9W8JNX9</accession>
<keyword evidence="4" id="KW-1185">Reference proteome</keyword>
<dbReference type="OrthoDB" id="2143914at2759"/>
<feature type="region of interest" description="Disordered" evidence="2">
    <location>
        <begin position="75"/>
        <end position="96"/>
    </location>
</feature>
<feature type="region of interest" description="Disordered" evidence="2">
    <location>
        <begin position="1"/>
        <end position="57"/>
    </location>
</feature>
<dbReference type="EMBL" id="JANKHO010002533">
    <property type="protein sequence ID" value="KAJ3491550.1"/>
    <property type="molecule type" value="Genomic_DNA"/>
</dbReference>
<organism evidence="3 4">
    <name type="scientific">Agrocybe chaxingu</name>
    <dbReference type="NCBI Taxonomy" id="84603"/>
    <lineage>
        <taxon>Eukaryota</taxon>
        <taxon>Fungi</taxon>
        <taxon>Dikarya</taxon>
        <taxon>Basidiomycota</taxon>
        <taxon>Agaricomycotina</taxon>
        <taxon>Agaricomycetes</taxon>
        <taxon>Agaricomycetidae</taxon>
        <taxon>Agaricales</taxon>
        <taxon>Agaricineae</taxon>
        <taxon>Strophariaceae</taxon>
        <taxon>Agrocybe</taxon>
    </lineage>
</organism>
<evidence type="ECO:0000313" key="4">
    <source>
        <dbReference type="Proteomes" id="UP001148786"/>
    </source>
</evidence>
<reference evidence="3" key="1">
    <citation type="submission" date="2022-07" db="EMBL/GenBank/DDBJ databases">
        <title>Genome Sequence of Agrocybe chaxingu.</title>
        <authorList>
            <person name="Buettner E."/>
        </authorList>
    </citation>
    <scope>NUCLEOTIDE SEQUENCE</scope>
    <source>
        <strain evidence="3">MP-N11</strain>
    </source>
</reference>
<evidence type="ECO:0000313" key="3">
    <source>
        <dbReference type="EMBL" id="KAJ3491550.1"/>
    </source>
</evidence>
<feature type="compositionally biased region" description="Low complexity" evidence="2">
    <location>
        <begin position="75"/>
        <end position="95"/>
    </location>
</feature>
<feature type="coiled-coil region" evidence="1">
    <location>
        <begin position="171"/>
        <end position="198"/>
    </location>
</feature>
<proteinExistence type="predicted"/>
<protein>
    <submittedName>
        <fullName evidence="3">Uncharacterized protein</fullName>
    </submittedName>
</protein>
<name>A0A9W8JNX9_9AGAR</name>
<comment type="caution">
    <text evidence="3">The sequence shown here is derived from an EMBL/GenBank/DDBJ whole genome shotgun (WGS) entry which is preliminary data.</text>
</comment>
<dbReference type="AlphaFoldDB" id="A0A9W8JNX9"/>
<keyword evidence="1" id="KW-0175">Coiled coil</keyword>
<evidence type="ECO:0000256" key="1">
    <source>
        <dbReference type="SAM" id="Coils"/>
    </source>
</evidence>
<gene>
    <name evidence="3" type="ORF">NLJ89_g11329</name>
</gene>
<dbReference type="Proteomes" id="UP001148786">
    <property type="component" value="Unassembled WGS sequence"/>
</dbReference>